<keyword evidence="2" id="KW-0285">Flavoprotein</keyword>
<dbReference type="PANTHER" id="PTHR33798:SF5">
    <property type="entry name" value="FLAVIN REDUCTASE LIKE DOMAIN-CONTAINING PROTEIN"/>
    <property type="match status" value="1"/>
</dbReference>
<dbReference type="RefSeq" id="WP_210660206.1">
    <property type="nucleotide sequence ID" value="NZ_JAGKSP010000007.1"/>
</dbReference>
<evidence type="ECO:0000313" key="6">
    <source>
        <dbReference type="EMBL" id="MBP3964589.1"/>
    </source>
</evidence>
<protein>
    <submittedName>
        <fullName evidence="6">Flavin reductase family protein</fullName>
    </submittedName>
</protein>
<dbReference type="SMART" id="SM00903">
    <property type="entry name" value="Flavin_Reduct"/>
    <property type="match status" value="1"/>
</dbReference>
<evidence type="ECO:0000256" key="3">
    <source>
        <dbReference type="ARBA" id="ARBA00022643"/>
    </source>
</evidence>
<dbReference type="Proteomes" id="UP000673394">
    <property type="component" value="Unassembled WGS sequence"/>
</dbReference>
<keyword evidence="3" id="KW-0288">FMN</keyword>
<evidence type="ECO:0000259" key="5">
    <source>
        <dbReference type="SMART" id="SM00903"/>
    </source>
</evidence>
<name>A0ABS5CFF4_9BACL</name>
<reference evidence="6 7" key="1">
    <citation type="submission" date="2021-04" db="EMBL/GenBank/DDBJ databases">
        <title>Paenibacillus sp. DLE-14 whole genome sequence.</title>
        <authorList>
            <person name="Ham Y.J."/>
        </authorList>
    </citation>
    <scope>NUCLEOTIDE SEQUENCE [LARGE SCALE GENOMIC DNA]</scope>
    <source>
        <strain evidence="6 7">DLE-14</strain>
    </source>
</reference>
<comment type="cofactor">
    <cofactor evidence="1">
        <name>FMN</name>
        <dbReference type="ChEBI" id="CHEBI:58210"/>
    </cofactor>
</comment>
<evidence type="ECO:0000256" key="1">
    <source>
        <dbReference type="ARBA" id="ARBA00001917"/>
    </source>
</evidence>
<evidence type="ECO:0000256" key="4">
    <source>
        <dbReference type="ARBA" id="ARBA00038054"/>
    </source>
</evidence>
<dbReference type="InterPro" id="IPR012349">
    <property type="entry name" value="Split_barrel_FMN-bd"/>
</dbReference>
<dbReference type="SUPFAM" id="SSF50475">
    <property type="entry name" value="FMN-binding split barrel"/>
    <property type="match status" value="1"/>
</dbReference>
<proteinExistence type="inferred from homology"/>
<comment type="similarity">
    <text evidence="4">Belongs to the flavoredoxin family.</text>
</comment>
<dbReference type="Pfam" id="PF01613">
    <property type="entry name" value="Flavin_Reduct"/>
    <property type="match status" value="1"/>
</dbReference>
<keyword evidence="7" id="KW-1185">Reference proteome</keyword>
<feature type="domain" description="Flavin reductase like" evidence="5">
    <location>
        <begin position="20"/>
        <end position="177"/>
    </location>
</feature>
<gene>
    <name evidence="6" type="ORF">I8J30_17865</name>
</gene>
<evidence type="ECO:0000313" key="7">
    <source>
        <dbReference type="Proteomes" id="UP000673394"/>
    </source>
</evidence>
<dbReference type="Gene3D" id="2.30.110.10">
    <property type="entry name" value="Electron Transport, Fmn-binding Protein, Chain A"/>
    <property type="match status" value="1"/>
</dbReference>
<sequence length="203" mass="21819">MISIDPSAQGDRDNYKLLIGSVVPRPIAFVTTLSEQGVLNGAPFSYFSIVSSNPPLLSVAVQRKNGVMKDTARNAAATGELVIHIVDETNVKAINETAANLPPDESEITVAGLTPMDSETVKVPGIAESKIRMECVLEQAIELGGTGGTPGCDLLIARVVRFQISEELLENGRIDAHKLAPVSRMAGNYYANLGRLFEMERPR</sequence>
<evidence type="ECO:0000256" key="2">
    <source>
        <dbReference type="ARBA" id="ARBA00022630"/>
    </source>
</evidence>
<accession>A0ABS5CFF4</accession>
<dbReference type="InterPro" id="IPR002563">
    <property type="entry name" value="Flavin_Rdtase-like_dom"/>
</dbReference>
<comment type="caution">
    <text evidence="6">The sequence shown here is derived from an EMBL/GenBank/DDBJ whole genome shotgun (WGS) entry which is preliminary data.</text>
</comment>
<dbReference type="PANTHER" id="PTHR33798">
    <property type="entry name" value="FLAVOPROTEIN OXYGENASE"/>
    <property type="match status" value="1"/>
</dbReference>
<dbReference type="EMBL" id="JAGKSP010000007">
    <property type="protein sequence ID" value="MBP3964589.1"/>
    <property type="molecule type" value="Genomic_DNA"/>
</dbReference>
<organism evidence="6 7">
    <name type="scientific">Paenibacillus lignilyticus</name>
    <dbReference type="NCBI Taxonomy" id="1172615"/>
    <lineage>
        <taxon>Bacteria</taxon>
        <taxon>Bacillati</taxon>
        <taxon>Bacillota</taxon>
        <taxon>Bacilli</taxon>
        <taxon>Bacillales</taxon>
        <taxon>Paenibacillaceae</taxon>
        <taxon>Paenibacillus</taxon>
    </lineage>
</organism>